<protein>
    <recommendedName>
        <fullName evidence="3">Alpha-ribazole phosphatase</fullName>
    </recommendedName>
</protein>
<organism evidence="2">
    <name type="scientific">marine metagenome</name>
    <dbReference type="NCBI Taxonomy" id="408172"/>
    <lineage>
        <taxon>unclassified sequences</taxon>
        <taxon>metagenomes</taxon>
        <taxon>ecological metagenomes</taxon>
    </lineage>
</organism>
<name>A0A382LC81_9ZZZZ</name>
<dbReference type="GO" id="GO:0004331">
    <property type="term" value="F:fructose-2,6-bisphosphate 2-phosphatase activity"/>
    <property type="evidence" value="ECO:0007669"/>
    <property type="project" value="TreeGrafter"/>
</dbReference>
<dbReference type="CDD" id="cd07067">
    <property type="entry name" value="HP_PGM_like"/>
    <property type="match status" value="1"/>
</dbReference>
<gene>
    <name evidence="2" type="ORF">METZ01_LOCUS285315</name>
</gene>
<dbReference type="PIRSF" id="PIRSF000709">
    <property type="entry name" value="6PFK_2-Ptase"/>
    <property type="match status" value="1"/>
</dbReference>
<dbReference type="GO" id="GO:0043456">
    <property type="term" value="P:regulation of pentose-phosphate shunt"/>
    <property type="evidence" value="ECO:0007669"/>
    <property type="project" value="TreeGrafter"/>
</dbReference>
<evidence type="ECO:0000313" key="2">
    <source>
        <dbReference type="EMBL" id="SVC32461.1"/>
    </source>
</evidence>
<evidence type="ECO:0008006" key="3">
    <source>
        <dbReference type="Google" id="ProtNLM"/>
    </source>
</evidence>
<dbReference type="InterPro" id="IPR029033">
    <property type="entry name" value="His_PPase_superfam"/>
</dbReference>
<proteinExistence type="predicted"/>
<dbReference type="AlphaFoldDB" id="A0A382LC81"/>
<dbReference type="PANTHER" id="PTHR46517">
    <property type="entry name" value="FRUCTOSE-2,6-BISPHOSPHATASE TIGAR"/>
    <property type="match status" value="1"/>
</dbReference>
<feature type="non-terminal residue" evidence="2">
    <location>
        <position position="176"/>
    </location>
</feature>
<dbReference type="Gene3D" id="3.40.50.1240">
    <property type="entry name" value="Phosphoglycerate mutase-like"/>
    <property type="match status" value="1"/>
</dbReference>
<dbReference type="GO" id="GO:0045820">
    <property type="term" value="P:negative regulation of glycolytic process"/>
    <property type="evidence" value="ECO:0007669"/>
    <property type="project" value="TreeGrafter"/>
</dbReference>
<dbReference type="EMBL" id="UINC01085168">
    <property type="protein sequence ID" value="SVC32461.1"/>
    <property type="molecule type" value="Genomic_DNA"/>
</dbReference>
<reference evidence="2" key="1">
    <citation type="submission" date="2018-05" db="EMBL/GenBank/DDBJ databases">
        <authorList>
            <person name="Lanie J.A."/>
            <person name="Ng W.-L."/>
            <person name="Kazmierczak K.M."/>
            <person name="Andrzejewski T.M."/>
            <person name="Davidsen T.M."/>
            <person name="Wayne K.J."/>
            <person name="Tettelin H."/>
            <person name="Glass J.I."/>
            <person name="Rusch D."/>
            <person name="Podicherti R."/>
            <person name="Tsui H.-C.T."/>
            <person name="Winkler M.E."/>
        </authorList>
    </citation>
    <scope>NUCLEOTIDE SEQUENCE</scope>
</reference>
<dbReference type="InterPro" id="IPR051695">
    <property type="entry name" value="Phosphoglycerate_Mutase"/>
</dbReference>
<dbReference type="InterPro" id="IPR013078">
    <property type="entry name" value="His_Pase_superF_clade-1"/>
</dbReference>
<dbReference type="GO" id="GO:0005829">
    <property type="term" value="C:cytosol"/>
    <property type="evidence" value="ECO:0007669"/>
    <property type="project" value="TreeGrafter"/>
</dbReference>
<sequence length="176" mass="19961">MNGKRACRIYLIRHGETTNAGEVCFNGHFNVDLSDQGKNQSQHIADALKALPIKAIYSSDLKRTQIGAKYVADEHNLKHTPYKELRELAFGDWEGLSITEVNRNYPGKLKERLKNIEEFHVEGGESFFELRDRVIPKFEDIISRHPSGSIVILCHGGVIRTILAHILGIPVKNLFR</sequence>
<evidence type="ECO:0000256" key="1">
    <source>
        <dbReference type="ARBA" id="ARBA00022801"/>
    </source>
</evidence>
<dbReference type="SMART" id="SM00855">
    <property type="entry name" value="PGAM"/>
    <property type="match status" value="1"/>
</dbReference>
<keyword evidence="1" id="KW-0378">Hydrolase</keyword>
<accession>A0A382LC81</accession>
<dbReference type="SUPFAM" id="SSF53254">
    <property type="entry name" value="Phosphoglycerate mutase-like"/>
    <property type="match status" value="1"/>
</dbReference>
<dbReference type="PANTHER" id="PTHR46517:SF1">
    <property type="entry name" value="FRUCTOSE-2,6-BISPHOSPHATASE TIGAR"/>
    <property type="match status" value="1"/>
</dbReference>
<dbReference type="Pfam" id="PF00300">
    <property type="entry name" value="His_Phos_1"/>
    <property type="match status" value="1"/>
</dbReference>